<dbReference type="Pfam" id="PF09484">
    <property type="entry name" value="Cas_TM1802"/>
    <property type="match status" value="1"/>
</dbReference>
<sequence>MIESVIEIGKISAGNRLDDIYSKINIDNNENKENFIEEIVFPYKSSENKVKGDLKSVNKTNAVQVAKEYYWIGNPKANNPKIRVTSDNFLTVEAALPNLLRSLEDKDSDLFQKISWVVENYFEKNLDKEKKVLKIREDKIDTIHKINISKDVKLYTIRIGEELICKNKEYLNLINETFMPKDTDYHNGFCSNCMKNGKVTTNTKKLQFKYYITDKVSFASDFEFFDKNFCLCQECYRNAIEGENFLLKNFETKLGEDLIIIPRAIKASSTSEETLDYIFKFTRSSINGKVQGFSQFRQFIEDLEEKTNNSYILDLLFYKKDKQSFKIKHFVQDISLFRIKKIIEQLYYSNELIKNFNYTVNLSTFYNLLSKKDKEIAMNYIIKIFKGEDINNGKLIFDFIQSEKNRIYLENIAKKDSYKQFLQMIKFLYFLRKMELFKYNNEVVSIMELKGNDKNIRPEDSLLQQMALSEQSESLVRLGFLLAQVSSAQYHSGLTKSPILEKVNFNGTDIKGVQRLVTIIEEKMKQYKLFYKNNTIDLQKLNFIIAKEAQRWNLNNNENVFYIMAGYSISRANSFKNDDGEIGEDVSEDEQVREEEN</sequence>
<dbReference type="GeneID" id="30928192"/>
<dbReference type="InterPro" id="IPR013389">
    <property type="entry name" value="CRISPR-assoc_prot_Cas8b"/>
</dbReference>
<feature type="compositionally biased region" description="Acidic residues" evidence="1">
    <location>
        <begin position="580"/>
        <end position="597"/>
    </location>
</feature>
<accession>A0A1R4A8X0</accession>
<dbReference type="EMBL" id="LT719092">
    <property type="protein sequence ID" value="SJK85397.1"/>
    <property type="molecule type" value="Genomic_DNA"/>
</dbReference>
<dbReference type="AlphaFoldDB" id="A0A1R4A8X0"/>
<gene>
    <name evidence="2" type="ORF">CPM_1610</name>
</gene>
<feature type="region of interest" description="Disordered" evidence="1">
    <location>
        <begin position="578"/>
        <end position="597"/>
    </location>
</feature>
<dbReference type="RefSeq" id="WP_171970467.1">
    <property type="nucleotide sequence ID" value="NZ_LT719092.1"/>
</dbReference>
<organism evidence="2 3">
    <name type="scientific">Cuniculiplasma divulgatum</name>
    <dbReference type="NCBI Taxonomy" id="1673428"/>
    <lineage>
        <taxon>Archaea</taxon>
        <taxon>Methanobacteriati</taxon>
        <taxon>Thermoplasmatota</taxon>
        <taxon>Thermoplasmata</taxon>
        <taxon>Thermoplasmatales</taxon>
        <taxon>Cuniculiplasmataceae</taxon>
        <taxon>Cuniculiplasma</taxon>
    </lineage>
</organism>
<dbReference type="KEGG" id="cdiv:CPM_1610"/>
<name>A0A1R4A8X0_9ARCH</name>
<keyword evidence="3" id="KW-1185">Reference proteome</keyword>
<reference evidence="3" key="1">
    <citation type="submission" date="2016-06" db="EMBL/GenBank/DDBJ databases">
        <authorList>
            <person name="Toshchakov V.S."/>
        </authorList>
    </citation>
    <scope>NUCLEOTIDE SEQUENCE [LARGE SCALE GENOMIC DNA]</scope>
    <source>
        <strain>PM4 (JCM 30641</strain>
        <strain evidence="3">\VKM B-2940)</strain>
    </source>
</reference>
<proteinExistence type="predicted"/>
<dbReference type="OrthoDB" id="131869at2157"/>
<evidence type="ECO:0000256" key="1">
    <source>
        <dbReference type="SAM" id="MobiDB-lite"/>
    </source>
</evidence>
<dbReference type="Proteomes" id="UP000187822">
    <property type="component" value="Chromosome I"/>
</dbReference>
<evidence type="ECO:0000313" key="2">
    <source>
        <dbReference type="EMBL" id="SJK85397.1"/>
    </source>
</evidence>
<evidence type="ECO:0000313" key="3">
    <source>
        <dbReference type="Proteomes" id="UP000187822"/>
    </source>
</evidence>
<dbReference type="STRING" id="1673428.CPM_1610"/>
<protein>
    <submittedName>
        <fullName evidence="2">CRISPR-associated protein crRNA-binding Cas8b</fullName>
    </submittedName>
</protein>